<dbReference type="InterPro" id="IPR036365">
    <property type="entry name" value="PGBD-like_sf"/>
</dbReference>
<keyword evidence="8" id="KW-0732">Signal</keyword>
<keyword evidence="3 6" id="KW-0133">Cell shape</keyword>
<evidence type="ECO:0000256" key="4">
    <source>
        <dbReference type="ARBA" id="ARBA00022984"/>
    </source>
</evidence>
<feature type="active site" description="Nucleophile" evidence="6">
    <location>
        <position position="434"/>
    </location>
</feature>
<gene>
    <name evidence="10" type="ORF">GCM10009721_29760</name>
</gene>
<dbReference type="InterPro" id="IPR050979">
    <property type="entry name" value="LD-transpeptidase"/>
</dbReference>
<dbReference type="CDD" id="cd16913">
    <property type="entry name" value="YkuD_like"/>
    <property type="match status" value="1"/>
</dbReference>
<keyword evidence="11" id="KW-1185">Reference proteome</keyword>
<dbReference type="PANTHER" id="PTHR30582:SF33">
    <property type="entry name" value="EXPORTED PROTEIN"/>
    <property type="match status" value="1"/>
</dbReference>
<feature type="compositionally biased region" description="Low complexity" evidence="7">
    <location>
        <begin position="30"/>
        <end position="93"/>
    </location>
</feature>
<evidence type="ECO:0000256" key="6">
    <source>
        <dbReference type="PROSITE-ProRule" id="PRU01373"/>
    </source>
</evidence>
<protein>
    <recommendedName>
        <fullName evidence="9">L,D-TPase catalytic domain-containing protein</fullName>
    </recommendedName>
</protein>
<sequence length="460" mass="49951">MARQRTVGGVATGLVIAALVATGSAAHADPLTGTPTPSTSSSGSTASSLAAEGDPTDTTTTTTTTSESTTTTTTATETATTTPTTPVPTATATRPITPSPVVIAAGTISDRVKDVQVRLRLVKPAYWTYAINGRYGVLLGQSVLAFQRDQRLPLSGVLDQRTWRRLVAVTATRTLLARDSSGNAVKDLQVRLRAAGATYWPYAVNGYFGWTVGQRVSTFQRDQDLPQSGVLDQRTWSRLVALTATPVVLNASSPKANLQELQRRLGARGLWPYAFSGSYGVTLGQKVLAFQRAYDLPQSGTVDRRTWARLVALTYTAGTFDKHRYYSGLRPLMPTLSSLDQRCRTGRVMCVDKSTRTLTWVVDGKPLMVMWARFGGPGRETREGTFRVSRMYEYVISNLYFTPMPYSMFFSGGQAVHYSSNFARIGYAGSSHGCVNIADLAQVKSLFFKVRVGDKVVVHP</sequence>
<reference evidence="11" key="1">
    <citation type="journal article" date="2019" name="Int. J. Syst. Evol. Microbiol.">
        <title>The Global Catalogue of Microorganisms (GCM) 10K type strain sequencing project: providing services to taxonomists for standard genome sequencing and annotation.</title>
        <authorList>
            <consortium name="The Broad Institute Genomics Platform"/>
            <consortium name="The Broad Institute Genome Sequencing Center for Infectious Disease"/>
            <person name="Wu L."/>
            <person name="Ma J."/>
        </authorList>
    </citation>
    <scope>NUCLEOTIDE SEQUENCE [LARGE SCALE GENOMIC DNA]</scope>
    <source>
        <strain evidence="11">JCM 1365</strain>
    </source>
</reference>
<proteinExistence type="predicted"/>
<feature type="domain" description="L,D-TPase catalytic" evidence="9">
    <location>
        <begin position="347"/>
        <end position="459"/>
    </location>
</feature>
<dbReference type="Pfam" id="PF03734">
    <property type="entry name" value="YkuD"/>
    <property type="match status" value="1"/>
</dbReference>
<evidence type="ECO:0000256" key="3">
    <source>
        <dbReference type="ARBA" id="ARBA00022960"/>
    </source>
</evidence>
<evidence type="ECO:0000256" key="5">
    <source>
        <dbReference type="ARBA" id="ARBA00023316"/>
    </source>
</evidence>
<keyword evidence="2" id="KW-0808">Transferase</keyword>
<evidence type="ECO:0000256" key="2">
    <source>
        <dbReference type="ARBA" id="ARBA00022679"/>
    </source>
</evidence>
<evidence type="ECO:0000259" key="9">
    <source>
        <dbReference type="PROSITE" id="PS52029"/>
    </source>
</evidence>
<name>A0ABQ2I4Y0_9MICO</name>
<feature type="chain" id="PRO_5046181905" description="L,D-TPase catalytic domain-containing protein" evidence="8">
    <location>
        <begin position="29"/>
        <end position="460"/>
    </location>
</feature>
<dbReference type="SUPFAM" id="SSF141523">
    <property type="entry name" value="L,D-transpeptidase catalytic domain-like"/>
    <property type="match status" value="1"/>
</dbReference>
<evidence type="ECO:0000256" key="8">
    <source>
        <dbReference type="SAM" id="SignalP"/>
    </source>
</evidence>
<dbReference type="Pfam" id="PF01471">
    <property type="entry name" value="PG_binding_1"/>
    <property type="match status" value="3"/>
</dbReference>
<dbReference type="PANTHER" id="PTHR30582">
    <property type="entry name" value="L,D-TRANSPEPTIDASE"/>
    <property type="match status" value="1"/>
</dbReference>
<comment type="pathway">
    <text evidence="1 6">Cell wall biogenesis; peptidoglycan biosynthesis.</text>
</comment>
<dbReference type="InterPro" id="IPR038063">
    <property type="entry name" value="Transpep_catalytic_dom"/>
</dbReference>
<feature type="region of interest" description="Disordered" evidence="7">
    <location>
        <begin position="28"/>
        <end position="95"/>
    </location>
</feature>
<feature type="signal peptide" evidence="8">
    <location>
        <begin position="1"/>
        <end position="28"/>
    </location>
</feature>
<keyword evidence="5 6" id="KW-0961">Cell wall biogenesis/degradation</keyword>
<keyword evidence="4 6" id="KW-0573">Peptidoglycan synthesis</keyword>
<evidence type="ECO:0000256" key="1">
    <source>
        <dbReference type="ARBA" id="ARBA00004752"/>
    </source>
</evidence>
<dbReference type="SUPFAM" id="SSF47090">
    <property type="entry name" value="PGBD-like"/>
    <property type="match status" value="3"/>
</dbReference>
<dbReference type="EMBL" id="BMNZ01000005">
    <property type="protein sequence ID" value="GGN00693.1"/>
    <property type="molecule type" value="Genomic_DNA"/>
</dbReference>
<dbReference type="PROSITE" id="PS52029">
    <property type="entry name" value="LD_TPASE"/>
    <property type="match status" value="1"/>
</dbReference>
<dbReference type="Gene3D" id="2.40.440.10">
    <property type="entry name" value="L,D-transpeptidase catalytic domain-like"/>
    <property type="match status" value="1"/>
</dbReference>
<dbReference type="InterPro" id="IPR005490">
    <property type="entry name" value="LD_TPept_cat_dom"/>
</dbReference>
<evidence type="ECO:0000313" key="10">
    <source>
        <dbReference type="EMBL" id="GGN00693.1"/>
    </source>
</evidence>
<comment type="caution">
    <text evidence="10">The sequence shown here is derived from an EMBL/GenBank/DDBJ whole genome shotgun (WGS) entry which is preliminary data.</text>
</comment>
<evidence type="ECO:0000313" key="11">
    <source>
        <dbReference type="Proteomes" id="UP000623461"/>
    </source>
</evidence>
<dbReference type="InterPro" id="IPR036366">
    <property type="entry name" value="PGBDSf"/>
</dbReference>
<dbReference type="InterPro" id="IPR002477">
    <property type="entry name" value="Peptidoglycan-bd-like"/>
</dbReference>
<organism evidence="10 11">
    <name type="scientific">Terrabacter tumescens</name>
    <dbReference type="NCBI Taxonomy" id="60443"/>
    <lineage>
        <taxon>Bacteria</taxon>
        <taxon>Bacillati</taxon>
        <taxon>Actinomycetota</taxon>
        <taxon>Actinomycetes</taxon>
        <taxon>Micrococcales</taxon>
        <taxon>Intrasporangiaceae</taxon>
        <taxon>Terrabacter</taxon>
    </lineage>
</organism>
<accession>A0ABQ2I4Y0</accession>
<evidence type="ECO:0000256" key="7">
    <source>
        <dbReference type="SAM" id="MobiDB-lite"/>
    </source>
</evidence>
<dbReference type="Proteomes" id="UP000623461">
    <property type="component" value="Unassembled WGS sequence"/>
</dbReference>
<dbReference type="Gene3D" id="1.10.101.10">
    <property type="entry name" value="PGBD-like superfamily/PGBD"/>
    <property type="match status" value="3"/>
</dbReference>
<feature type="active site" description="Proton donor/acceptor" evidence="6">
    <location>
        <position position="417"/>
    </location>
</feature>